<keyword evidence="2" id="KW-0695">RNA-directed DNA polymerase</keyword>
<dbReference type="SUPFAM" id="SSF56672">
    <property type="entry name" value="DNA/RNA polymerases"/>
    <property type="match status" value="1"/>
</dbReference>
<gene>
    <name evidence="2" type="ORF">pEfm12493_037</name>
</gene>
<keyword evidence="2" id="KW-0548">Nucleotidyltransferase</keyword>
<proteinExistence type="predicted"/>
<geneLocation type="plasmid" evidence="2">
    <name>pEfm12493</name>
</geneLocation>
<reference evidence="2" key="1">
    <citation type="journal article" date="2015" name="J. Antimicrob. Chemother.">
        <title>Vancomycin-resistant Enterococcus faecium harbouring vanN in Canada: a case and complete sequence of pEfm12493 harbouring the vanN operon.</title>
        <authorList>
            <person name="Boyd D.A."/>
            <person name="Levesque S."/>
            <person name="Picard A.C."/>
            <person name="Golding G.R."/>
        </authorList>
    </citation>
    <scope>NUCLEOTIDE SEQUENCE</scope>
    <source>
        <strain evidence="2">N12-493</strain>
        <plasmid evidence="2">pEfm12493</plasmid>
    </source>
</reference>
<dbReference type="PANTHER" id="PTHR34047">
    <property type="entry name" value="NUCLEAR INTRON MATURASE 1, MITOCHONDRIAL-RELATED"/>
    <property type="match status" value="1"/>
</dbReference>
<dbReference type="GO" id="GO:0003964">
    <property type="term" value="F:RNA-directed DNA polymerase activity"/>
    <property type="evidence" value="ECO:0007669"/>
    <property type="project" value="UniProtKB-KW"/>
</dbReference>
<dbReference type="CDD" id="cd01651">
    <property type="entry name" value="RT_G2_intron"/>
    <property type="match status" value="1"/>
</dbReference>
<dbReference type="CDD" id="cd00085">
    <property type="entry name" value="HNHc"/>
    <property type="match status" value="1"/>
</dbReference>
<dbReference type="InterPro" id="IPR002711">
    <property type="entry name" value="HNH"/>
</dbReference>
<dbReference type="InterPro" id="IPR043502">
    <property type="entry name" value="DNA/RNA_pol_sf"/>
</dbReference>
<dbReference type="NCBIfam" id="TIGR04416">
    <property type="entry name" value="group_II_RT_mat"/>
    <property type="match status" value="1"/>
</dbReference>
<dbReference type="PROSITE" id="PS50878">
    <property type="entry name" value="RT_POL"/>
    <property type="match status" value="1"/>
</dbReference>
<dbReference type="GO" id="GO:0004519">
    <property type="term" value="F:endonuclease activity"/>
    <property type="evidence" value="ECO:0007669"/>
    <property type="project" value="InterPro"/>
</dbReference>
<evidence type="ECO:0000259" key="1">
    <source>
        <dbReference type="PROSITE" id="PS50878"/>
    </source>
</evidence>
<dbReference type="Pfam" id="PF01844">
    <property type="entry name" value="HNH"/>
    <property type="match status" value="1"/>
</dbReference>
<dbReference type="EMBL" id="KP342511">
    <property type="protein sequence ID" value="AJY53521.1"/>
    <property type="molecule type" value="Genomic_DNA"/>
</dbReference>
<dbReference type="InterPro" id="IPR030931">
    <property type="entry name" value="Group_II_RT_mat"/>
</dbReference>
<keyword evidence="2" id="KW-0614">Plasmid</keyword>
<accession>A0A0D5MBG6</accession>
<dbReference type="Pfam" id="PF00078">
    <property type="entry name" value="RVT_1"/>
    <property type="match status" value="1"/>
</dbReference>
<feature type="domain" description="Reverse transcriptase" evidence="1">
    <location>
        <begin position="86"/>
        <end position="352"/>
    </location>
</feature>
<dbReference type="RefSeq" id="WP_023043275.1">
    <property type="nucleotide sequence ID" value="NZ_KP342511.1"/>
</dbReference>
<keyword evidence="2" id="KW-0808">Transferase</keyword>
<evidence type="ECO:0000313" key="2">
    <source>
        <dbReference type="EMBL" id="AJY53521.1"/>
    </source>
</evidence>
<dbReference type="GO" id="GO:0008270">
    <property type="term" value="F:zinc ion binding"/>
    <property type="evidence" value="ECO:0007669"/>
    <property type="project" value="InterPro"/>
</dbReference>
<dbReference type="InterPro" id="IPR000477">
    <property type="entry name" value="RT_dom"/>
</dbReference>
<dbReference type="InterPro" id="IPR051083">
    <property type="entry name" value="GrpII_Intron_Splice-Mob/Def"/>
</dbReference>
<sequence>MTKETSPKDRKLRHAEYYGMTEIFDKLYSKSLKGDNFKNLMQIIISDNNIVLAYRNIKRNHGSVTRGEDGVTIKDIEKLNRNEFVEIVRKRFAHYNPRKVRRVEIPKYNGKLRPLGIPSIWDRIAQQCILQVLEPICEAKFNNHSYGFRPNRSAEHAIADCMARMNQSHMEYVVDVDIKGFFDEVNHTKLMRQIWSMGIQDKQLLLIIRKMLRAPVLLPNGKLIYPTKGTPQGGILSPLLANINLNEFDWWVANQWEEKDAKELKHHFRKNGVWDKGNIYHKLRKSTTLKEIYLVRYADDFKIFCRNYNEAKKVFYATKMWLQERLKLPISEEKSKITNLSKEESEFLGFTMKLVTKGNKKVVNTHIGTKAQSMIKVKLKKQIKRIQKSPNSKDTFIYIGVYNSMVIGIHNYFKIATHCSVAMRKIARELRPSLEIRLREQGISKEGQYGKYEGYKPYLRSGQIRYIRGFPILPVGYIQHRHPMCKKRNINKYTEEGREAIHKKQQTVEEWKISWLCSNPVLSKRATIEFSDNRISKFIAQKGRCAVTGEELILSEMHCHHIIPYHESKNDSYENLVLVTEEVHRVIHATQSETIEELLKYLKLNPNQKEKLNELRLKVGNEEIA</sequence>
<dbReference type="InterPro" id="IPR003615">
    <property type="entry name" value="HNH_nuc"/>
</dbReference>
<name>A0A0D5MBG6_ENTFC</name>
<organism evidence="2">
    <name type="scientific">Enterococcus faecium</name>
    <name type="common">Streptococcus faecium</name>
    <dbReference type="NCBI Taxonomy" id="1352"/>
    <lineage>
        <taxon>Bacteria</taxon>
        <taxon>Bacillati</taxon>
        <taxon>Bacillota</taxon>
        <taxon>Bacilli</taxon>
        <taxon>Lactobacillales</taxon>
        <taxon>Enterococcaceae</taxon>
        <taxon>Enterococcus</taxon>
    </lineage>
</organism>
<dbReference type="GO" id="GO:0003676">
    <property type="term" value="F:nucleic acid binding"/>
    <property type="evidence" value="ECO:0007669"/>
    <property type="project" value="InterPro"/>
</dbReference>
<dbReference type="PANTHER" id="PTHR34047:SF8">
    <property type="entry name" value="PROTEIN YKFC"/>
    <property type="match status" value="1"/>
</dbReference>
<dbReference type="SMART" id="SM00507">
    <property type="entry name" value="HNHc"/>
    <property type="match status" value="1"/>
</dbReference>
<protein>
    <submittedName>
        <fullName evidence="2">Reverse transcriptase/maturase</fullName>
    </submittedName>
</protein>
<dbReference type="AlphaFoldDB" id="A0A0D5MBG6"/>
<dbReference type="Gene3D" id="1.10.30.50">
    <property type="match status" value="1"/>
</dbReference>